<sequence>MNQISFAEAEYNYKKKKIRREKFLEQMDKLIPWKRLENHIRRYYPKSGNGRQPYPLEVMLRIHCMQLFYNLSDWVSHRFSFCLI</sequence>
<feature type="domain" description="Transposase InsH N-terminal" evidence="1">
    <location>
        <begin position="15"/>
        <end position="73"/>
    </location>
</feature>
<dbReference type="STRING" id="930169.B5T_04182"/>
<dbReference type="eggNOG" id="COG3039">
    <property type="taxonomic scope" value="Bacteria"/>
</dbReference>
<keyword evidence="3" id="KW-1185">Reference proteome</keyword>
<dbReference type="AlphaFoldDB" id="K0CKZ1"/>
<dbReference type="KEGG" id="adi:B5T_04182"/>
<organism evidence="2 3">
    <name type="scientific">Alcanivorax dieselolei (strain DSM 16502 / CGMCC 1.3690 / MCCC 1A00001 / B-5)</name>
    <name type="common">Alloalcanivorax dieselolei</name>
    <dbReference type="NCBI Taxonomy" id="930169"/>
    <lineage>
        <taxon>Bacteria</taxon>
        <taxon>Pseudomonadati</taxon>
        <taxon>Pseudomonadota</taxon>
        <taxon>Gammaproteobacteria</taxon>
        <taxon>Oceanospirillales</taxon>
        <taxon>Alcanivoracaceae</taxon>
        <taxon>Alloalcanivorax</taxon>
    </lineage>
</organism>
<evidence type="ECO:0000313" key="3">
    <source>
        <dbReference type="Proteomes" id="UP000006286"/>
    </source>
</evidence>
<name>K0CKZ1_ALCDB</name>
<proteinExistence type="predicted"/>
<dbReference type="PANTHER" id="PTHR35604">
    <property type="entry name" value="TRANSPOSASE INSH FOR INSERTION SEQUENCE ELEMENT IS5A-RELATED"/>
    <property type="match status" value="1"/>
</dbReference>
<dbReference type="PANTHER" id="PTHR35604:SF2">
    <property type="entry name" value="TRANSPOSASE INSH FOR INSERTION SEQUENCE ELEMENT IS5A-RELATED"/>
    <property type="match status" value="1"/>
</dbReference>
<accession>K0CKZ1</accession>
<dbReference type="PATRIC" id="fig|930169.3.peg.4144"/>
<dbReference type="RefSeq" id="WP_014996493.1">
    <property type="nucleotide sequence ID" value="NC_018691.1"/>
</dbReference>
<evidence type="ECO:0000313" key="2">
    <source>
        <dbReference type="EMBL" id="AFT72442.1"/>
    </source>
</evidence>
<dbReference type="EMBL" id="CP003466">
    <property type="protein sequence ID" value="AFT72442.1"/>
    <property type="molecule type" value="Genomic_DNA"/>
</dbReference>
<gene>
    <name evidence="2" type="ordered locus">B5T_04182</name>
</gene>
<reference evidence="2 3" key="1">
    <citation type="journal article" date="2012" name="J. Bacteriol.">
        <title>Complete genome sequence of Alcanivorax dieselolei type strain B5.</title>
        <authorList>
            <person name="Lai Q."/>
            <person name="Li W."/>
            <person name="Shao Z."/>
        </authorList>
    </citation>
    <scope>NUCLEOTIDE SEQUENCE [LARGE SCALE GENOMIC DNA]</scope>
    <source>
        <strain evidence="3">DSM 16502 / CGMCC 1.3690 / B-5</strain>
    </source>
</reference>
<evidence type="ECO:0000259" key="1">
    <source>
        <dbReference type="Pfam" id="PF05598"/>
    </source>
</evidence>
<dbReference type="Proteomes" id="UP000006286">
    <property type="component" value="Chromosome"/>
</dbReference>
<protein>
    <submittedName>
        <fullName evidence="2">Transposase IS4 family protein</fullName>
    </submittedName>
</protein>
<dbReference type="Pfam" id="PF05598">
    <property type="entry name" value="DUF772"/>
    <property type="match status" value="1"/>
</dbReference>
<dbReference type="InterPro" id="IPR008490">
    <property type="entry name" value="Transposase_InsH_N"/>
</dbReference>
<dbReference type="HOGENOM" id="CLU_049873_6_2_6"/>